<evidence type="ECO:0000313" key="2">
    <source>
        <dbReference type="Proteomes" id="UP000472264"/>
    </source>
</evidence>
<accession>A0A665VRE6</accession>
<keyword evidence="2" id="KW-1185">Reference proteome</keyword>
<name>A0A665VRE6_ECHNA</name>
<dbReference type="InParanoid" id="A0A665VRE6"/>
<evidence type="ECO:0000313" key="1">
    <source>
        <dbReference type="Ensembl" id="ENSENLP00000034246.1"/>
    </source>
</evidence>
<organism evidence="1 2">
    <name type="scientific">Echeneis naucrates</name>
    <name type="common">Live sharksucker</name>
    <dbReference type="NCBI Taxonomy" id="173247"/>
    <lineage>
        <taxon>Eukaryota</taxon>
        <taxon>Metazoa</taxon>
        <taxon>Chordata</taxon>
        <taxon>Craniata</taxon>
        <taxon>Vertebrata</taxon>
        <taxon>Euteleostomi</taxon>
        <taxon>Actinopterygii</taxon>
        <taxon>Neopterygii</taxon>
        <taxon>Teleostei</taxon>
        <taxon>Neoteleostei</taxon>
        <taxon>Acanthomorphata</taxon>
        <taxon>Carangaria</taxon>
        <taxon>Carangiformes</taxon>
        <taxon>Echeneidae</taxon>
        <taxon>Echeneis</taxon>
    </lineage>
</organism>
<reference evidence="1" key="1">
    <citation type="submission" date="2021-04" db="EMBL/GenBank/DDBJ databases">
        <authorList>
            <consortium name="Wellcome Sanger Institute Data Sharing"/>
        </authorList>
    </citation>
    <scope>NUCLEOTIDE SEQUENCE [LARGE SCALE GENOMIC DNA]</scope>
</reference>
<protein>
    <submittedName>
        <fullName evidence="1">Uncharacterized protein</fullName>
    </submittedName>
</protein>
<reference evidence="1" key="2">
    <citation type="submission" date="2025-08" db="UniProtKB">
        <authorList>
            <consortium name="Ensembl"/>
        </authorList>
    </citation>
    <scope>IDENTIFICATION</scope>
</reference>
<proteinExistence type="predicted"/>
<dbReference type="AlphaFoldDB" id="A0A665VRE6"/>
<dbReference type="Proteomes" id="UP000472264">
    <property type="component" value="Chromosome 12"/>
</dbReference>
<reference evidence="1" key="3">
    <citation type="submission" date="2025-09" db="UniProtKB">
        <authorList>
            <consortium name="Ensembl"/>
        </authorList>
    </citation>
    <scope>IDENTIFICATION</scope>
</reference>
<dbReference type="Ensembl" id="ENSENLT00000035183.1">
    <property type="protein sequence ID" value="ENSENLP00000034246.1"/>
    <property type="gene ID" value="ENSENLG00000015006.1"/>
</dbReference>
<sequence length="78" mass="8367">ITREASFSARDAFISPSAAITLRGETGQILTSLISTRSTLIPQSSVQSGEGFSVTPQCVDGSDAQQCCFTSIFMYIKR</sequence>
<dbReference type="OMA" id="SAAITYM"/>